<accession>A0ABX0VWN4</accession>
<gene>
    <name evidence="3" type="ORF">HCZ30_08600</name>
</gene>
<evidence type="ECO:0000313" key="4">
    <source>
        <dbReference type="Proteomes" id="UP000709466"/>
    </source>
</evidence>
<dbReference type="InterPro" id="IPR023393">
    <property type="entry name" value="START-like_dom_sf"/>
</dbReference>
<feature type="domain" description="Activator of Hsp90 ATPase homologue 1/2-like C-terminal" evidence="2">
    <location>
        <begin position="19"/>
        <end position="153"/>
    </location>
</feature>
<dbReference type="Pfam" id="PF08327">
    <property type="entry name" value="AHSA1"/>
    <property type="match status" value="1"/>
</dbReference>
<comment type="caution">
    <text evidence="3">The sequence shown here is derived from an EMBL/GenBank/DDBJ whole genome shotgun (WGS) entry which is preliminary data.</text>
</comment>
<organism evidence="3 4">
    <name type="scientific">Marivivens donghaensis</name>
    <dbReference type="NCBI Taxonomy" id="1699413"/>
    <lineage>
        <taxon>Bacteria</taxon>
        <taxon>Pseudomonadati</taxon>
        <taxon>Pseudomonadota</taxon>
        <taxon>Alphaproteobacteria</taxon>
        <taxon>Rhodobacterales</taxon>
        <taxon>Paracoccaceae</taxon>
        <taxon>Marivivens group</taxon>
        <taxon>Marivivens</taxon>
    </lineage>
</organism>
<name>A0ABX0VWN4_9RHOB</name>
<keyword evidence="4" id="KW-1185">Reference proteome</keyword>
<evidence type="ECO:0000313" key="3">
    <source>
        <dbReference type="EMBL" id="NIY72494.1"/>
    </source>
</evidence>
<reference evidence="3 4" key="1">
    <citation type="submission" date="2020-03" db="EMBL/GenBank/DDBJ databases">
        <title>Bacterial isolates of synthetic phycosphere.</title>
        <authorList>
            <person name="Fu H."/>
            <person name="Moran M.A."/>
        </authorList>
    </citation>
    <scope>NUCLEOTIDE SEQUENCE [LARGE SCALE GENOMIC DNA]</scope>
    <source>
        <strain evidence="3 4">HF1</strain>
    </source>
</reference>
<dbReference type="InterPro" id="IPR013538">
    <property type="entry name" value="ASHA1/2-like_C"/>
</dbReference>
<comment type="similarity">
    <text evidence="1">Belongs to the AHA1 family.</text>
</comment>
<evidence type="ECO:0000259" key="2">
    <source>
        <dbReference type="Pfam" id="PF08327"/>
    </source>
</evidence>
<dbReference type="EMBL" id="JAATOP010000005">
    <property type="protein sequence ID" value="NIY72494.1"/>
    <property type="molecule type" value="Genomic_DNA"/>
</dbReference>
<protein>
    <submittedName>
        <fullName evidence="3">SRPBCC family protein</fullName>
    </submittedName>
</protein>
<sequence>MEAKMAEETDLSFTRTLPVSREKVFACWTTPEHLKQFFVPRPHKVIDCVIDLRPGGAFNTTFDIDGTVMENGGVWLEVIPNEKLVFTDAYTTGWKPSPEPFMTAIVELSDADDGGTIYTITVRHRNAESAAKHKEMGFFEGWGTVVDQLVEYAQTLD</sequence>
<dbReference type="SUPFAM" id="SSF55961">
    <property type="entry name" value="Bet v1-like"/>
    <property type="match status" value="1"/>
</dbReference>
<proteinExistence type="inferred from homology"/>
<dbReference type="Gene3D" id="3.30.530.20">
    <property type="match status" value="1"/>
</dbReference>
<dbReference type="CDD" id="cd08896">
    <property type="entry name" value="SRPBCC_CalC_Aha1-like_3"/>
    <property type="match status" value="1"/>
</dbReference>
<evidence type="ECO:0000256" key="1">
    <source>
        <dbReference type="ARBA" id="ARBA00006817"/>
    </source>
</evidence>
<dbReference type="Proteomes" id="UP000709466">
    <property type="component" value="Unassembled WGS sequence"/>
</dbReference>